<name>A0A3P6S9A6_TAEAS</name>
<protein>
    <submittedName>
        <fullName evidence="1">Uncharacterized protein</fullName>
    </submittedName>
</protein>
<dbReference type="OrthoDB" id="10407885at2759"/>
<dbReference type="Proteomes" id="UP000282613">
    <property type="component" value="Unassembled WGS sequence"/>
</dbReference>
<dbReference type="EMBL" id="UYRS01021667">
    <property type="protein sequence ID" value="VDK50578.1"/>
    <property type="molecule type" value="Genomic_DNA"/>
</dbReference>
<reference evidence="1 2" key="1">
    <citation type="submission" date="2018-11" db="EMBL/GenBank/DDBJ databases">
        <authorList>
            <consortium name="Pathogen Informatics"/>
        </authorList>
    </citation>
    <scope>NUCLEOTIDE SEQUENCE [LARGE SCALE GENOMIC DNA]</scope>
</reference>
<organism evidence="1 2">
    <name type="scientific">Taenia asiatica</name>
    <name type="common">Asian tapeworm</name>
    <dbReference type="NCBI Taxonomy" id="60517"/>
    <lineage>
        <taxon>Eukaryota</taxon>
        <taxon>Metazoa</taxon>
        <taxon>Spiralia</taxon>
        <taxon>Lophotrochozoa</taxon>
        <taxon>Platyhelminthes</taxon>
        <taxon>Cestoda</taxon>
        <taxon>Eucestoda</taxon>
        <taxon>Cyclophyllidea</taxon>
        <taxon>Taeniidae</taxon>
        <taxon>Taenia</taxon>
    </lineage>
</organism>
<proteinExistence type="predicted"/>
<keyword evidence="2" id="KW-1185">Reference proteome</keyword>
<evidence type="ECO:0000313" key="1">
    <source>
        <dbReference type="EMBL" id="VDK50578.1"/>
    </source>
</evidence>
<dbReference type="AlphaFoldDB" id="A0A3P6S9A6"/>
<evidence type="ECO:0000313" key="2">
    <source>
        <dbReference type="Proteomes" id="UP000282613"/>
    </source>
</evidence>
<gene>
    <name evidence="1" type="ORF">TASK_LOCUS10266</name>
</gene>
<accession>A0A3P6S9A6</accession>
<sequence length="45" mass="5009">MANLKNLTGLSLSRHRFTVFPSGGPQQFVSTQVRSLSLSEFMHSN</sequence>